<evidence type="ECO:0000256" key="1">
    <source>
        <dbReference type="SAM" id="MobiDB-lite"/>
    </source>
</evidence>
<name>A0A9D3U6B3_9ROSI</name>
<dbReference type="OrthoDB" id="993494at2759"/>
<evidence type="ECO:0000313" key="2">
    <source>
        <dbReference type="EMBL" id="KAH1030662.1"/>
    </source>
</evidence>
<dbReference type="EMBL" id="JAIQCV010000013">
    <property type="protein sequence ID" value="KAH1030662.1"/>
    <property type="molecule type" value="Genomic_DNA"/>
</dbReference>
<protein>
    <submittedName>
        <fullName evidence="2">Uncharacterized protein</fullName>
    </submittedName>
</protein>
<dbReference type="AlphaFoldDB" id="A0A9D3U6B3"/>
<sequence>MEQTLVNYCRGKKVLFKLYNSIIFSINKYNILYPILGFAEDGNGPKKAGVKRSRSSSAPSWVGHDSPPNSPPSPPSQQSFENQVRSEAEQEAQREACEYSRSYTNAYCSP</sequence>
<gene>
    <name evidence="2" type="ORF">J1N35_042836</name>
</gene>
<reference evidence="2 3" key="1">
    <citation type="journal article" date="2021" name="Plant Biotechnol. J.">
        <title>Multi-omics assisted identification of the key and species-specific regulatory components of drought-tolerant mechanisms in Gossypium stocksii.</title>
        <authorList>
            <person name="Yu D."/>
            <person name="Ke L."/>
            <person name="Zhang D."/>
            <person name="Wu Y."/>
            <person name="Sun Y."/>
            <person name="Mei J."/>
            <person name="Sun J."/>
            <person name="Sun Y."/>
        </authorList>
    </citation>
    <scope>NUCLEOTIDE SEQUENCE [LARGE SCALE GENOMIC DNA]</scope>
    <source>
        <strain evidence="3">cv. E1</strain>
        <tissue evidence="2">Leaf</tissue>
    </source>
</reference>
<dbReference type="Proteomes" id="UP000828251">
    <property type="component" value="Unassembled WGS sequence"/>
</dbReference>
<evidence type="ECO:0000313" key="3">
    <source>
        <dbReference type="Proteomes" id="UP000828251"/>
    </source>
</evidence>
<feature type="region of interest" description="Disordered" evidence="1">
    <location>
        <begin position="44"/>
        <end position="110"/>
    </location>
</feature>
<organism evidence="2 3">
    <name type="scientific">Gossypium stocksii</name>
    <dbReference type="NCBI Taxonomy" id="47602"/>
    <lineage>
        <taxon>Eukaryota</taxon>
        <taxon>Viridiplantae</taxon>
        <taxon>Streptophyta</taxon>
        <taxon>Embryophyta</taxon>
        <taxon>Tracheophyta</taxon>
        <taxon>Spermatophyta</taxon>
        <taxon>Magnoliopsida</taxon>
        <taxon>eudicotyledons</taxon>
        <taxon>Gunneridae</taxon>
        <taxon>Pentapetalae</taxon>
        <taxon>rosids</taxon>
        <taxon>malvids</taxon>
        <taxon>Malvales</taxon>
        <taxon>Malvaceae</taxon>
        <taxon>Malvoideae</taxon>
        <taxon>Gossypium</taxon>
    </lineage>
</organism>
<keyword evidence="3" id="KW-1185">Reference proteome</keyword>
<comment type="caution">
    <text evidence="2">The sequence shown here is derived from an EMBL/GenBank/DDBJ whole genome shotgun (WGS) entry which is preliminary data.</text>
</comment>
<feature type="compositionally biased region" description="Polar residues" evidence="1">
    <location>
        <begin position="101"/>
        <end position="110"/>
    </location>
</feature>
<proteinExistence type="predicted"/>
<accession>A0A9D3U6B3</accession>
<feature type="compositionally biased region" description="Basic and acidic residues" evidence="1">
    <location>
        <begin position="84"/>
        <end position="98"/>
    </location>
</feature>